<dbReference type="Proteomes" id="UP000282378">
    <property type="component" value="Unassembled WGS sequence"/>
</dbReference>
<proteinExistence type="predicted"/>
<feature type="compositionally biased region" description="Polar residues" evidence="1">
    <location>
        <begin position="26"/>
        <end position="40"/>
    </location>
</feature>
<evidence type="ECO:0000313" key="3">
    <source>
        <dbReference type="Proteomes" id="UP000282378"/>
    </source>
</evidence>
<protein>
    <submittedName>
        <fullName evidence="2">Putative prophage protein</fullName>
    </submittedName>
</protein>
<dbReference type="AlphaFoldDB" id="A0A3M2WFE0"/>
<dbReference type="Pfam" id="PF10122">
    <property type="entry name" value="Zn_ribbon_Com"/>
    <property type="match status" value="1"/>
</dbReference>
<accession>A0A3M2WFE0</accession>
<dbReference type="EMBL" id="RBNL01003470">
    <property type="protein sequence ID" value="RML50212.1"/>
    <property type="molecule type" value="Genomic_DNA"/>
</dbReference>
<sequence length="118" mass="13207">RPTPKLPLSSLSGGGVKRYHDMRLSPQGSRRTQAFQQRQPVNYDPPNPAQAVFFIGRSTRRPMQMLKDYRCGQCKKLLARMGDYTELQIKCSRCGTLNHVKAVSLELSPLSDRGTAAS</sequence>
<name>A0A3M2WFE0_PSEYM</name>
<feature type="non-terminal residue" evidence="2">
    <location>
        <position position="1"/>
    </location>
</feature>
<feature type="region of interest" description="Disordered" evidence="1">
    <location>
        <begin position="1"/>
        <end position="20"/>
    </location>
</feature>
<dbReference type="InterPro" id="IPR019294">
    <property type="entry name" value="Translation_reg_Com"/>
</dbReference>
<feature type="non-terminal residue" evidence="2">
    <location>
        <position position="118"/>
    </location>
</feature>
<gene>
    <name evidence="2" type="ORF">APX70_100071</name>
</gene>
<organism evidence="2 3">
    <name type="scientific">Pseudomonas syringae pv. maculicola</name>
    <dbReference type="NCBI Taxonomy" id="59511"/>
    <lineage>
        <taxon>Bacteria</taxon>
        <taxon>Pseudomonadati</taxon>
        <taxon>Pseudomonadota</taxon>
        <taxon>Gammaproteobacteria</taxon>
        <taxon>Pseudomonadales</taxon>
        <taxon>Pseudomonadaceae</taxon>
        <taxon>Pseudomonas</taxon>
    </lineage>
</organism>
<evidence type="ECO:0000256" key="1">
    <source>
        <dbReference type="SAM" id="MobiDB-lite"/>
    </source>
</evidence>
<reference evidence="2 3" key="1">
    <citation type="submission" date="2018-08" db="EMBL/GenBank/DDBJ databases">
        <title>Recombination of ecologically and evolutionarily significant loci maintains genetic cohesion in the Pseudomonas syringae species complex.</title>
        <authorList>
            <person name="Dillon M."/>
            <person name="Thakur S."/>
            <person name="Almeida R.N.D."/>
            <person name="Weir B.S."/>
            <person name="Guttman D.S."/>
        </authorList>
    </citation>
    <scope>NUCLEOTIDE SEQUENCE [LARGE SCALE GENOMIC DNA]</scope>
    <source>
        <strain evidence="2 3">88_10</strain>
    </source>
</reference>
<evidence type="ECO:0000313" key="2">
    <source>
        <dbReference type="EMBL" id="RML50212.1"/>
    </source>
</evidence>
<feature type="region of interest" description="Disordered" evidence="1">
    <location>
        <begin position="25"/>
        <end position="48"/>
    </location>
</feature>
<comment type="caution">
    <text evidence="2">The sequence shown here is derived from an EMBL/GenBank/DDBJ whole genome shotgun (WGS) entry which is preliminary data.</text>
</comment>